<dbReference type="Proteomes" id="UP000177152">
    <property type="component" value="Unassembled WGS sequence"/>
</dbReference>
<comment type="caution">
    <text evidence="2">The sequence shown here is derived from an EMBL/GenBank/DDBJ whole genome shotgun (WGS) entry which is preliminary data.</text>
</comment>
<reference evidence="2 3" key="1">
    <citation type="journal article" date="2016" name="Nat. Commun.">
        <title>Thousands of microbial genomes shed light on interconnected biogeochemical processes in an aquifer system.</title>
        <authorList>
            <person name="Anantharaman K."/>
            <person name="Brown C.T."/>
            <person name="Hug L.A."/>
            <person name="Sharon I."/>
            <person name="Castelle C.J."/>
            <person name="Probst A.J."/>
            <person name="Thomas B.C."/>
            <person name="Singh A."/>
            <person name="Wilkins M.J."/>
            <person name="Karaoz U."/>
            <person name="Brodie E.L."/>
            <person name="Williams K.H."/>
            <person name="Hubbard S.S."/>
            <person name="Banfield J.F."/>
        </authorList>
    </citation>
    <scope>NUCLEOTIDE SEQUENCE [LARGE SCALE GENOMIC DNA]</scope>
</reference>
<protein>
    <submittedName>
        <fullName evidence="2">Uncharacterized protein</fullName>
    </submittedName>
</protein>
<proteinExistence type="predicted"/>
<name>A0A1G2K2J2_9BACT</name>
<evidence type="ECO:0000313" key="2">
    <source>
        <dbReference type="EMBL" id="OGZ93632.1"/>
    </source>
</evidence>
<gene>
    <name evidence="2" type="ORF">A2633_04735</name>
</gene>
<feature type="region of interest" description="Disordered" evidence="1">
    <location>
        <begin position="1"/>
        <end position="22"/>
    </location>
</feature>
<organism evidence="2 3">
    <name type="scientific">Candidatus Sungbacteria bacterium RIFCSPHIGHO2_01_FULL_47_32</name>
    <dbReference type="NCBI Taxonomy" id="1802264"/>
    <lineage>
        <taxon>Bacteria</taxon>
        <taxon>Candidatus Sungiibacteriota</taxon>
    </lineage>
</organism>
<accession>A0A1G2K2J2</accession>
<dbReference type="AlphaFoldDB" id="A0A1G2K2J2"/>
<dbReference type="EMBL" id="MHQC01000056">
    <property type="protein sequence ID" value="OGZ93632.1"/>
    <property type="molecule type" value="Genomic_DNA"/>
</dbReference>
<evidence type="ECO:0000256" key="1">
    <source>
        <dbReference type="SAM" id="MobiDB-lite"/>
    </source>
</evidence>
<sequence length="191" mass="21458">MTALETPGETSPTLLPEPFTRDPKGHPVFTHEFCGGDILQDEEKGVPGYRRCAKCRKKFPANLEHTEPDVMGKVCGGRFRFLDANDETGHSRPLSRRTFDRTCSACGKKEHHSTTHMIVVFKKGIFEETAKHFIRARTFTLSEIKHDTHDPAIVAMVVSIPRSSAPLPLCSYVDRLEEEHEVLMASPILSK</sequence>
<evidence type="ECO:0000313" key="3">
    <source>
        <dbReference type="Proteomes" id="UP000177152"/>
    </source>
</evidence>